<proteinExistence type="predicted"/>
<keyword evidence="13" id="KW-0539">Nucleus</keyword>
<comment type="caution">
    <text evidence="21">The sequence shown here is derived from an EMBL/GenBank/DDBJ whole genome shotgun (WGS) entry which is preliminary data.</text>
</comment>
<dbReference type="InterPro" id="IPR039512">
    <property type="entry name" value="RCHY1_zinc-ribbon"/>
</dbReference>
<sequence>MGSADSPPWAPDTDTDTDTDAGESFSGVRLADTPILLLVFFHKALRAELAELRRVAGEASESGCYGRDLVLDLHRRFEFLKLAYKYHCAAEDEVILLALDAHIKNVACTYSLEHKGIDDLFYSIFHCFNVLMEDDENISKPFQELIYCIGTIQTAICKHMMKEEQQVFPLLVQQLSSKEQASLVWQFMCSIPIVLLEDILPWMASFLSSDEEKDFLRCMKEVVPKEKLLQEVFLSWLVNKSSPPFGVYTKDEKGAQFPDGPANLKDLPKLYSIESFSGHWKKSYFLQTSGRHCLVDGLPIWHGAIRKDLKEILEELYQMRSSNNFSTLASVIVQLKFLVDILIFYSNALDKIFYPVLNKVSNGCQSLPYGQFPDESQIEGLQRSLNYDAQNGIPLCKFVEKLCWELESFLKGIIKHLAFQETEVFPLISKNCSHEMQQKLLYMSLHMMPLGLLKCVIIWFSAHLSEDESKSILHSIKQEGPLINKSFASLLLEWVRIGYSGKTSVENFRKDLQEIFKTKCFFLSEKFKGDTGSSFLHSDAQHCKRYNPGLMEPNPADKATDCVSDSSSYGSHTAVKYGTLYSSGINLHIFFPETLKILCPFPKFPGEESGSGSIDNFEPRPVDHIFFFHKALKKDLEYLVSGSTQLADNVGFLMGFRQRFHLVQFLYQSHSDTEDEIAFPALEAKGKKVQNISHSYTIDHKLEADLFNEISFILDEMSELHVSDSSVDRLDRRMLKYHQLCMKLHDKCKSMHKVLCDHVHREEIELWPLFRECFSIEEQEKIIGCMLGRTRAETLQEMIPWLMASLTPEEHQAMISLWRKATKNTMFDEWLQEWWEGMKRFDIAKVVETNSPASSNKDPLEVVSNYLSKEGFGNQGGTLCDTGVKFLKEESACASIELSRNHDVDGKARVPKGDQHNHQYSECMKLCGQGEKKRSNEVADVLDQVDKPDQHLHISQKFGHQEQLLTMSQEDMEAAIRRVSRDSSLDVQKKSYIIQNLLMSRWIVTQQKSHSEATVPNNADEVPGMCPSYRDPLKLTFGCKHYKRNCKLLAACCNQLYTCRHCHDDGAEHSMDRKDTTKMMCMKCLMIQPIGPTCSTVSCNSLSMARYYCRICKLFDDDREIYHCPYCNICRVGKGLGIDYFHCMNCNACMSRSLSVHICREKCFEDNCPICHEYIFTSSAPVKALPCGHLMHSACFQDYTCTDYTCPICSKSLGDMQVYFGMLDAMLAEEKIPEEYSGQNQVILCNDCEKRGNAPFHWLYHKCSYCGSYNTRLL</sequence>
<comment type="subcellular location">
    <subcellularLocation>
        <location evidence="2">Membrane</location>
        <topology evidence="2">Single-pass membrane protein</topology>
    </subcellularLocation>
    <subcellularLocation>
        <location evidence="1">Nucleus</location>
    </subcellularLocation>
</comment>
<evidence type="ECO:0000256" key="3">
    <source>
        <dbReference type="ARBA" id="ARBA00004906"/>
    </source>
</evidence>
<dbReference type="GO" id="GO:0005634">
    <property type="term" value="C:nucleus"/>
    <property type="evidence" value="ECO:0007669"/>
    <property type="project" value="UniProtKB-SubCell"/>
</dbReference>
<dbReference type="Gene3D" id="1.20.120.520">
    <property type="entry name" value="nmb1532 protein domain like"/>
    <property type="match status" value="3"/>
</dbReference>
<keyword evidence="7 16" id="KW-0863">Zinc-finger</keyword>
<dbReference type="GO" id="GO:0034756">
    <property type="term" value="P:regulation of iron ion transport"/>
    <property type="evidence" value="ECO:0007669"/>
    <property type="project" value="UniProtKB-ARBA"/>
</dbReference>
<evidence type="ECO:0000313" key="21">
    <source>
        <dbReference type="EMBL" id="KAK9278654.1"/>
    </source>
</evidence>
<dbReference type="GO" id="GO:0061630">
    <property type="term" value="F:ubiquitin protein ligase activity"/>
    <property type="evidence" value="ECO:0007669"/>
    <property type="project" value="TreeGrafter"/>
</dbReference>
<dbReference type="InterPro" id="IPR017921">
    <property type="entry name" value="Znf_CTCHY"/>
</dbReference>
<evidence type="ECO:0000256" key="6">
    <source>
        <dbReference type="ARBA" id="ARBA00022723"/>
    </source>
</evidence>
<evidence type="ECO:0000256" key="12">
    <source>
        <dbReference type="ARBA" id="ARBA00023136"/>
    </source>
</evidence>
<evidence type="ECO:0000259" key="18">
    <source>
        <dbReference type="PROSITE" id="PS50089"/>
    </source>
</evidence>
<keyword evidence="12" id="KW-0472">Membrane</keyword>
<dbReference type="GO" id="GO:0006511">
    <property type="term" value="P:ubiquitin-dependent protein catabolic process"/>
    <property type="evidence" value="ECO:0007669"/>
    <property type="project" value="TreeGrafter"/>
</dbReference>
<evidence type="ECO:0000256" key="14">
    <source>
        <dbReference type="ARBA" id="ARBA00053847"/>
    </source>
</evidence>
<keyword evidence="22" id="KW-1185">Reference proteome</keyword>
<evidence type="ECO:0000256" key="8">
    <source>
        <dbReference type="ARBA" id="ARBA00022786"/>
    </source>
</evidence>
<organism evidence="21 22">
    <name type="scientific">Liquidambar formosana</name>
    <name type="common">Formosan gum</name>
    <dbReference type="NCBI Taxonomy" id="63359"/>
    <lineage>
        <taxon>Eukaryota</taxon>
        <taxon>Viridiplantae</taxon>
        <taxon>Streptophyta</taxon>
        <taxon>Embryophyta</taxon>
        <taxon>Tracheophyta</taxon>
        <taxon>Spermatophyta</taxon>
        <taxon>Magnoliopsida</taxon>
        <taxon>eudicotyledons</taxon>
        <taxon>Gunneridae</taxon>
        <taxon>Pentapetalae</taxon>
        <taxon>Saxifragales</taxon>
        <taxon>Altingiaceae</taxon>
        <taxon>Liquidambar</taxon>
    </lineage>
</organism>
<dbReference type="AlphaFoldDB" id="A0AAP0RIK2"/>
<protein>
    <submittedName>
        <fullName evidence="21">Uncharacterized protein</fullName>
    </submittedName>
</protein>
<dbReference type="SUPFAM" id="SSF161245">
    <property type="entry name" value="Zinc hairpin stack"/>
    <property type="match status" value="1"/>
</dbReference>
<evidence type="ECO:0000256" key="15">
    <source>
        <dbReference type="ARBA" id="ARBA00063786"/>
    </source>
</evidence>
<dbReference type="GO" id="GO:0016874">
    <property type="term" value="F:ligase activity"/>
    <property type="evidence" value="ECO:0007669"/>
    <property type="project" value="UniProtKB-KW"/>
</dbReference>
<feature type="region of interest" description="Disordered" evidence="17">
    <location>
        <begin position="1"/>
        <end position="21"/>
    </location>
</feature>
<dbReference type="InterPro" id="IPR012312">
    <property type="entry name" value="Hemerythrin-like"/>
</dbReference>
<evidence type="ECO:0000256" key="16">
    <source>
        <dbReference type="PROSITE-ProRule" id="PRU00601"/>
    </source>
</evidence>
<dbReference type="GO" id="GO:0016567">
    <property type="term" value="P:protein ubiquitination"/>
    <property type="evidence" value="ECO:0007669"/>
    <property type="project" value="TreeGrafter"/>
</dbReference>
<dbReference type="CDD" id="cd16464">
    <property type="entry name" value="RING-H2_Pirh2-like"/>
    <property type="match status" value="1"/>
</dbReference>
<dbReference type="SMART" id="SM00184">
    <property type="entry name" value="RING"/>
    <property type="match status" value="1"/>
</dbReference>
<dbReference type="PANTHER" id="PTHR21319">
    <property type="entry name" value="RING FINGER AND CHY ZINC FINGER DOMAIN-CONTAINING PROTEIN 1"/>
    <property type="match status" value="1"/>
</dbReference>
<dbReference type="SUPFAM" id="SSF161219">
    <property type="entry name" value="CHY zinc finger-like"/>
    <property type="match status" value="1"/>
</dbReference>
<keyword evidence="6" id="KW-0479">Metal-binding</keyword>
<evidence type="ECO:0000256" key="17">
    <source>
        <dbReference type="SAM" id="MobiDB-lite"/>
    </source>
</evidence>
<evidence type="ECO:0000256" key="4">
    <source>
        <dbReference type="ARBA" id="ARBA00022598"/>
    </source>
</evidence>
<dbReference type="PROSITE" id="PS51270">
    <property type="entry name" value="ZF_CTCHY"/>
    <property type="match status" value="1"/>
</dbReference>
<dbReference type="FunFam" id="1.20.120.520:FF:000009">
    <property type="entry name" value="Zinc finger protein BRUTUS"/>
    <property type="match status" value="1"/>
</dbReference>
<dbReference type="SUPFAM" id="SSF57850">
    <property type="entry name" value="RING/U-box"/>
    <property type="match status" value="1"/>
</dbReference>
<dbReference type="GO" id="GO:0016020">
    <property type="term" value="C:membrane"/>
    <property type="evidence" value="ECO:0007669"/>
    <property type="project" value="UniProtKB-SubCell"/>
</dbReference>
<reference evidence="21 22" key="1">
    <citation type="journal article" date="2024" name="Plant J.">
        <title>Genome sequences and population genomics reveal climatic adaptation and genomic divergence between two closely related sweetgum species.</title>
        <authorList>
            <person name="Xu W.Q."/>
            <person name="Ren C.Q."/>
            <person name="Zhang X.Y."/>
            <person name="Comes H.P."/>
            <person name="Liu X.H."/>
            <person name="Li Y.G."/>
            <person name="Kettle C.J."/>
            <person name="Jalonen R."/>
            <person name="Gaisberger H."/>
            <person name="Ma Y.Z."/>
            <person name="Qiu Y.X."/>
        </authorList>
    </citation>
    <scope>NUCLEOTIDE SEQUENCE [LARGE SCALE GENOMIC DNA]</scope>
    <source>
        <strain evidence="21">Hangzhou</strain>
    </source>
</reference>
<dbReference type="GO" id="GO:0098711">
    <property type="term" value="P:iron ion import across plasma membrane"/>
    <property type="evidence" value="ECO:0007669"/>
    <property type="project" value="UniProtKB-ARBA"/>
</dbReference>
<dbReference type="Pfam" id="PF01814">
    <property type="entry name" value="Hemerythrin"/>
    <property type="match status" value="1"/>
</dbReference>
<evidence type="ECO:0000313" key="22">
    <source>
        <dbReference type="Proteomes" id="UP001415857"/>
    </source>
</evidence>
<dbReference type="InterPro" id="IPR037274">
    <property type="entry name" value="Znf_CHY_sf"/>
</dbReference>
<gene>
    <name evidence="21" type="ORF">L1049_028227</name>
</gene>
<evidence type="ECO:0000256" key="10">
    <source>
        <dbReference type="ARBA" id="ARBA00022989"/>
    </source>
</evidence>
<dbReference type="Proteomes" id="UP001415857">
    <property type="component" value="Unassembled WGS sequence"/>
</dbReference>
<dbReference type="InterPro" id="IPR001841">
    <property type="entry name" value="Znf_RING"/>
</dbReference>
<dbReference type="Pfam" id="PF14599">
    <property type="entry name" value="zinc_ribbon_6"/>
    <property type="match status" value="1"/>
</dbReference>
<dbReference type="GO" id="GO:0008270">
    <property type="term" value="F:zinc ion binding"/>
    <property type="evidence" value="ECO:0007669"/>
    <property type="project" value="UniProtKB-KW"/>
</dbReference>
<accession>A0AAP0RIK2</accession>
<keyword evidence="8" id="KW-0833">Ubl conjugation pathway</keyword>
<name>A0AAP0RIK2_LIQFO</name>
<evidence type="ECO:0000256" key="2">
    <source>
        <dbReference type="ARBA" id="ARBA00004167"/>
    </source>
</evidence>
<comment type="function">
    <text evidence="14">Probable E3 ubiquitin-protein ligase that may regulate the response to iron deficiency and thus contributes to iron homeostasis.</text>
</comment>
<dbReference type="PANTHER" id="PTHR21319:SF39">
    <property type="entry name" value="ZINC FINGER PROTEIN"/>
    <property type="match status" value="1"/>
</dbReference>
<evidence type="ECO:0000256" key="13">
    <source>
        <dbReference type="ARBA" id="ARBA00023242"/>
    </source>
</evidence>
<dbReference type="Gene3D" id="3.30.40.10">
    <property type="entry name" value="Zinc/RING finger domain, C3HC4 (zinc finger)"/>
    <property type="match status" value="1"/>
</dbReference>
<keyword evidence="4" id="KW-0436">Ligase</keyword>
<evidence type="ECO:0000259" key="19">
    <source>
        <dbReference type="PROSITE" id="PS51266"/>
    </source>
</evidence>
<evidence type="ECO:0000256" key="11">
    <source>
        <dbReference type="ARBA" id="ARBA00023004"/>
    </source>
</evidence>
<comment type="subunit">
    <text evidence="15">Binds zinc and iron ions.</text>
</comment>
<evidence type="ECO:0000256" key="1">
    <source>
        <dbReference type="ARBA" id="ARBA00004123"/>
    </source>
</evidence>
<dbReference type="InterPro" id="IPR008913">
    <property type="entry name" value="Znf_CHY"/>
</dbReference>
<feature type="domain" description="RING-type" evidence="18">
    <location>
        <begin position="1168"/>
        <end position="1210"/>
    </location>
</feature>
<dbReference type="PROSITE" id="PS50089">
    <property type="entry name" value="ZF_RING_2"/>
    <property type="match status" value="1"/>
</dbReference>
<evidence type="ECO:0000256" key="5">
    <source>
        <dbReference type="ARBA" id="ARBA00022692"/>
    </source>
</evidence>
<dbReference type="Pfam" id="PF13639">
    <property type="entry name" value="zf-RING_2"/>
    <property type="match status" value="1"/>
</dbReference>
<evidence type="ECO:0000259" key="20">
    <source>
        <dbReference type="PROSITE" id="PS51270"/>
    </source>
</evidence>
<dbReference type="PROSITE" id="PS51266">
    <property type="entry name" value="ZF_CHY"/>
    <property type="match status" value="1"/>
</dbReference>
<feature type="domain" description="CHY-type" evidence="19">
    <location>
        <begin position="1032"/>
        <end position="1101"/>
    </location>
</feature>
<comment type="pathway">
    <text evidence="3">Protein modification; protein ubiquitination.</text>
</comment>
<keyword evidence="11" id="KW-0408">Iron</keyword>
<keyword evidence="9" id="KW-0862">Zinc</keyword>
<keyword evidence="5" id="KW-0812">Transmembrane</keyword>
<dbReference type="Pfam" id="PF05495">
    <property type="entry name" value="zf-CHY"/>
    <property type="match status" value="1"/>
</dbReference>
<feature type="domain" description="CTCHY-type" evidence="20">
    <location>
        <begin position="1104"/>
        <end position="1167"/>
    </location>
</feature>
<dbReference type="InterPro" id="IPR037275">
    <property type="entry name" value="Znf_CTCHY_sf"/>
</dbReference>
<evidence type="ECO:0000256" key="7">
    <source>
        <dbReference type="ARBA" id="ARBA00022771"/>
    </source>
</evidence>
<keyword evidence="10" id="KW-1133">Transmembrane helix</keyword>
<dbReference type="EMBL" id="JBBPBK010000009">
    <property type="protein sequence ID" value="KAK9278654.1"/>
    <property type="molecule type" value="Genomic_DNA"/>
</dbReference>
<dbReference type="FunFam" id="3.30.40.10:FF:000208">
    <property type="entry name" value="Zinc finger protein-related isoform 1"/>
    <property type="match status" value="1"/>
</dbReference>
<dbReference type="Gene3D" id="2.20.28.10">
    <property type="match status" value="1"/>
</dbReference>
<evidence type="ECO:0000256" key="9">
    <source>
        <dbReference type="ARBA" id="ARBA00022833"/>
    </source>
</evidence>
<dbReference type="InterPro" id="IPR013083">
    <property type="entry name" value="Znf_RING/FYVE/PHD"/>
</dbReference>
<dbReference type="CDD" id="cd12108">
    <property type="entry name" value="Hr-like"/>
    <property type="match status" value="2"/>
</dbReference>